<proteinExistence type="predicted"/>
<keyword evidence="2" id="KW-1185">Reference proteome</keyword>
<evidence type="ECO:0000313" key="2">
    <source>
        <dbReference type="Proteomes" id="UP000805649"/>
    </source>
</evidence>
<dbReference type="EMBL" id="VUJX02000003">
    <property type="protein sequence ID" value="KAL0938352.1"/>
    <property type="molecule type" value="Genomic_DNA"/>
</dbReference>
<dbReference type="Proteomes" id="UP000805649">
    <property type="component" value="Unassembled WGS sequence"/>
</dbReference>
<sequence length="393" mass="43482">MRYDDWDVLLIDQANHTPLSEFRATCHVPTTTDTGNPLGFCSLPTVTAFVPSLYYGTPFGISVYNWGSPAINHTPNPYISQDELALFEIRVFIDGRMVSLTTLDHKTLWPVNIQQALVFGENGELEPLRFPAFREEVLHQSMWRPHDDLGRIKVVISKAFPRNSPELPLDRVRHLVVFSFQHAPIDLLESSAISWPSPTAYYGLPTTSITAPRYCSELAATQPEHYNTHHQDVATEHQSSNAKLISVTADRPSPAVEIQNGGRAQSALPQRTEDGNAFGSTHSDSITLCNNPQTDQFGSLQALYSSEGNAGGRGHAEDSITWTEILRQLHSTRNFLSNPISRPISIALRGLIGADVQHPAADSQNQAKERTTNSTDNFQPNGHSHLIGTNESK</sequence>
<comment type="caution">
    <text evidence="1">The sequence shown here is derived from an EMBL/GenBank/DDBJ whole genome shotgun (WGS) entry which is preliminary data.</text>
</comment>
<accession>A0ACC3Z2M6</accession>
<protein>
    <submittedName>
        <fullName evidence="1">Uncharacterized protein</fullName>
    </submittedName>
</protein>
<gene>
    <name evidence="1" type="ORF">CTRU02_204962</name>
</gene>
<reference evidence="1 2" key="1">
    <citation type="journal article" date="2020" name="Phytopathology">
        <title>Genome Sequence Resources of Colletotrichum truncatum, C. plurivorum, C. musicola, and C. sojae: Four Species Pathogenic to Soybean (Glycine max).</title>
        <authorList>
            <person name="Rogerio F."/>
            <person name="Boufleur T.R."/>
            <person name="Ciampi-Guillardi M."/>
            <person name="Sukno S.A."/>
            <person name="Thon M.R."/>
            <person name="Massola Junior N.S."/>
            <person name="Baroncelli R."/>
        </authorList>
    </citation>
    <scope>NUCLEOTIDE SEQUENCE [LARGE SCALE GENOMIC DNA]</scope>
    <source>
        <strain evidence="1 2">CMES1059</strain>
    </source>
</reference>
<name>A0ACC3Z2M6_COLTU</name>
<evidence type="ECO:0000313" key="1">
    <source>
        <dbReference type="EMBL" id="KAL0938352.1"/>
    </source>
</evidence>
<organism evidence="1 2">
    <name type="scientific">Colletotrichum truncatum</name>
    <name type="common">Anthracnose fungus</name>
    <name type="synonym">Colletotrichum capsici</name>
    <dbReference type="NCBI Taxonomy" id="5467"/>
    <lineage>
        <taxon>Eukaryota</taxon>
        <taxon>Fungi</taxon>
        <taxon>Dikarya</taxon>
        <taxon>Ascomycota</taxon>
        <taxon>Pezizomycotina</taxon>
        <taxon>Sordariomycetes</taxon>
        <taxon>Hypocreomycetidae</taxon>
        <taxon>Glomerellales</taxon>
        <taxon>Glomerellaceae</taxon>
        <taxon>Colletotrichum</taxon>
        <taxon>Colletotrichum truncatum species complex</taxon>
    </lineage>
</organism>